<keyword evidence="2" id="KW-1185">Reference proteome</keyword>
<accession>A0A4Y2L0L2</accession>
<comment type="caution">
    <text evidence="1">The sequence shown here is derived from an EMBL/GenBank/DDBJ whole genome shotgun (WGS) entry which is preliminary data.</text>
</comment>
<name>A0A4Y2L0L2_ARAVE</name>
<dbReference type="Proteomes" id="UP000499080">
    <property type="component" value="Unassembled WGS sequence"/>
</dbReference>
<dbReference type="EMBL" id="BGPR01005139">
    <property type="protein sequence ID" value="GBN07166.1"/>
    <property type="molecule type" value="Genomic_DNA"/>
</dbReference>
<organism evidence="1 2">
    <name type="scientific">Araneus ventricosus</name>
    <name type="common">Orbweaver spider</name>
    <name type="synonym">Epeira ventricosa</name>
    <dbReference type="NCBI Taxonomy" id="182803"/>
    <lineage>
        <taxon>Eukaryota</taxon>
        <taxon>Metazoa</taxon>
        <taxon>Ecdysozoa</taxon>
        <taxon>Arthropoda</taxon>
        <taxon>Chelicerata</taxon>
        <taxon>Arachnida</taxon>
        <taxon>Araneae</taxon>
        <taxon>Araneomorphae</taxon>
        <taxon>Entelegynae</taxon>
        <taxon>Araneoidea</taxon>
        <taxon>Araneidae</taxon>
        <taxon>Araneus</taxon>
    </lineage>
</organism>
<gene>
    <name evidence="1" type="ORF">AVEN_196693_1</name>
</gene>
<evidence type="ECO:0000313" key="1">
    <source>
        <dbReference type="EMBL" id="GBN07166.1"/>
    </source>
</evidence>
<reference evidence="1 2" key="1">
    <citation type="journal article" date="2019" name="Sci. Rep.">
        <title>Orb-weaving spider Araneus ventricosus genome elucidates the spidroin gene catalogue.</title>
        <authorList>
            <person name="Kono N."/>
            <person name="Nakamura H."/>
            <person name="Ohtoshi R."/>
            <person name="Moran D.A.P."/>
            <person name="Shinohara A."/>
            <person name="Yoshida Y."/>
            <person name="Fujiwara M."/>
            <person name="Mori M."/>
            <person name="Tomita M."/>
            <person name="Arakawa K."/>
        </authorList>
    </citation>
    <scope>NUCLEOTIDE SEQUENCE [LARGE SCALE GENOMIC DNA]</scope>
</reference>
<sequence>MRRPPFYRGTTCHRKWALRARPPLMYPQGLREPAYLHGSFSSVNSLCPLPQRDYFLLLERQTCRTSDVRVHCMLVLNVFQAVYCFYRKWLVRHKSHVCTWRKSTVKPL</sequence>
<protein>
    <submittedName>
        <fullName evidence="1">Uncharacterized protein</fullName>
    </submittedName>
</protein>
<proteinExistence type="predicted"/>
<evidence type="ECO:0000313" key="2">
    <source>
        <dbReference type="Proteomes" id="UP000499080"/>
    </source>
</evidence>
<dbReference type="AlphaFoldDB" id="A0A4Y2L0L2"/>